<keyword evidence="2" id="KW-1185">Reference proteome</keyword>
<evidence type="ECO:0000313" key="1">
    <source>
        <dbReference type="EMBL" id="QRG68575.1"/>
    </source>
</evidence>
<proteinExistence type="predicted"/>
<protein>
    <submittedName>
        <fullName evidence="1">Uncharacterized protein</fullName>
    </submittedName>
</protein>
<dbReference type="RefSeq" id="WP_203355575.1">
    <property type="nucleotide sequence ID" value="NZ_CP069127.1"/>
</dbReference>
<gene>
    <name evidence="1" type="ORF">JNE38_05320</name>
</gene>
<reference evidence="1 2" key="1">
    <citation type="submission" date="2021-01" db="EMBL/GenBank/DDBJ databases">
        <title>Identification of strong promoters based on the transcriptome of Brevibacillus choshinensis.</title>
        <authorList>
            <person name="Yao D."/>
            <person name="Zhang K."/>
            <person name="Wu J."/>
        </authorList>
    </citation>
    <scope>NUCLEOTIDE SEQUENCE [LARGE SCALE GENOMIC DNA]</scope>
    <source>
        <strain evidence="1 2">HPD31-SP3</strain>
    </source>
</reference>
<dbReference type="Proteomes" id="UP000596248">
    <property type="component" value="Chromosome"/>
</dbReference>
<evidence type="ECO:0000313" key="2">
    <source>
        <dbReference type="Proteomes" id="UP000596248"/>
    </source>
</evidence>
<name>A0ABX7FUB9_BRECH</name>
<accession>A0ABX7FUB9</accession>
<sequence>MKLLRQAVMDKLQKQFGVQQVGGKPLNDVSTTEMHDLLGRLEMEQRSGRSA</sequence>
<dbReference type="EMBL" id="CP069127">
    <property type="protein sequence ID" value="QRG68575.1"/>
    <property type="molecule type" value="Genomic_DNA"/>
</dbReference>
<organism evidence="1 2">
    <name type="scientific">Brevibacillus choshinensis</name>
    <dbReference type="NCBI Taxonomy" id="54911"/>
    <lineage>
        <taxon>Bacteria</taxon>
        <taxon>Bacillati</taxon>
        <taxon>Bacillota</taxon>
        <taxon>Bacilli</taxon>
        <taxon>Bacillales</taxon>
        <taxon>Paenibacillaceae</taxon>
        <taxon>Brevibacillus</taxon>
    </lineage>
</organism>